<comment type="caution">
    <text evidence="2">The sequence shown here is derived from an EMBL/GenBank/DDBJ whole genome shotgun (WGS) entry which is preliminary data.</text>
</comment>
<evidence type="ECO:0000256" key="1">
    <source>
        <dbReference type="SAM" id="Phobius"/>
    </source>
</evidence>
<dbReference type="EMBL" id="MORL01000007">
    <property type="protein sequence ID" value="OIN58249.1"/>
    <property type="molecule type" value="Genomic_DNA"/>
</dbReference>
<sequence length="156" mass="18415">MNTTLLFPYYFRFIGWGLILAFLGTWAYLELNPDSGVEDYLTVHISNNWLSDFYDTTSLNFTDEIMCIALITGLLFVGFSREKLEDEMINQLRLKALQASVYLNYALLMLAIVLIYGLEFYNVLMYNMFTVLLFFILYFQLTLRKNRRSVRRVLAF</sequence>
<keyword evidence="1" id="KW-1133">Transmembrane helix</keyword>
<feature type="transmembrane region" description="Helical" evidence="1">
    <location>
        <begin position="101"/>
        <end position="118"/>
    </location>
</feature>
<feature type="transmembrane region" description="Helical" evidence="1">
    <location>
        <begin position="61"/>
        <end position="80"/>
    </location>
</feature>
<evidence type="ECO:0000313" key="2">
    <source>
        <dbReference type="EMBL" id="OIN58249.1"/>
    </source>
</evidence>
<name>A0A1S2VHP1_9BACT</name>
<organism evidence="2 3">
    <name type="scientific">Arsenicibacter rosenii</name>
    <dbReference type="NCBI Taxonomy" id="1750698"/>
    <lineage>
        <taxon>Bacteria</taxon>
        <taxon>Pseudomonadati</taxon>
        <taxon>Bacteroidota</taxon>
        <taxon>Cytophagia</taxon>
        <taxon>Cytophagales</taxon>
        <taxon>Spirosomataceae</taxon>
        <taxon>Arsenicibacter</taxon>
    </lineage>
</organism>
<proteinExistence type="predicted"/>
<evidence type="ECO:0000313" key="3">
    <source>
        <dbReference type="Proteomes" id="UP000181790"/>
    </source>
</evidence>
<protein>
    <submittedName>
        <fullName evidence="2">Uncharacterized protein</fullName>
    </submittedName>
</protein>
<gene>
    <name evidence="2" type="ORF">BLX24_14675</name>
</gene>
<reference evidence="2 3" key="1">
    <citation type="submission" date="2016-10" db="EMBL/GenBank/DDBJ databases">
        <title>Arsenicibacter rosenii gen. nov., sp. nov., an efficient arsenic-methylating bacterium isolated from an arsenic-contaminated paddy soil.</title>
        <authorList>
            <person name="Huang K."/>
        </authorList>
    </citation>
    <scope>NUCLEOTIDE SEQUENCE [LARGE SCALE GENOMIC DNA]</scope>
    <source>
        <strain evidence="2 3">SM-1</strain>
    </source>
</reference>
<feature type="transmembrane region" description="Helical" evidence="1">
    <location>
        <begin position="9"/>
        <end position="29"/>
    </location>
</feature>
<dbReference type="RefSeq" id="WP_071503921.1">
    <property type="nucleotide sequence ID" value="NZ_MORL01000007.1"/>
</dbReference>
<keyword evidence="3" id="KW-1185">Reference proteome</keyword>
<dbReference type="AlphaFoldDB" id="A0A1S2VHP1"/>
<keyword evidence="1" id="KW-0812">Transmembrane</keyword>
<keyword evidence="1" id="KW-0472">Membrane</keyword>
<feature type="transmembrane region" description="Helical" evidence="1">
    <location>
        <begin position="124"/>
        <end position="143"/>
    </location>
</feature>
<accession>A0A1S2VHP1</accession>
<dbReference type="Proteomes" id="UP000181790">
    <property type="component" value="Unassembled WGS sequence"/>
</dbReference>
<dbReference type="OrthoDB" id="894278at2"/>